<reference evidence="1" key="2">
    <citation type="journal article" date="2015" name="Fish Shellfish Immunol.">
        <title>Early steps in the European eel (Anguilla anguilla)-Vibrio vulnificus interaction in the gills: Role of the RtxA13 toxin.</title>
        <authorList>
            <person name="Callol A."/>
            <person name="Pajuelo D."/>
            <person name="Ebbesson L."/>
            <person name="Teles M."/>
            <person name="MacKenzie S."/>
            <person name="Amaro C."/>
        </authorList>
    </citation>
    <scope>NUCLEOTIDE SEQUENCE</scope>
</reference>
<reference evidence="1" key="1">
    <citation type="submission" date="2014-11" db="EMBL/GenBank/DDBJ databases">
        <authorList>
            <person name="Amaro Gonzalez C."/>
        </authorList>
    </citation>
    <scope>NUCLEOTIDE SEQUENCE</scope>
</reference>
<protein>
    <submittedName>
        <fullName evidence="1">Uncharacterized protein</fullName>
    </submittedName>
</protein>
<dbReference type="AlphaFoldDB" id="A0A0E9SPJ6"/>
<dbReference type="EMBL" id="GBXM01065318">
    <property type="protein sequence ID" value="JAH43259.1"/>
    <property type="molecule type" value="Transcribed_RNA"/>
</dbReference>
<name>A0A0E9SPJ6_ANGAN</name>
<organism evidence="1">
    <name type="scientific">Anguilla anguilla</name>
    <name type="common">European freshwater eel</name>
    <name type="synonym">Muraena anguilla</name>
    <dbReference type="NCBI Taxonomy" id="7936"/>
    <lineage>
        <taxon>Eukaryota</taxon>
        <taxon>Metazoa</taxon>
        <taxon>Chordata</taxon>
        <taxon>Craniata</taxon>
        <taxon>Vertebrata</taxon>
        <taxon>Euteleostomi</taxon>
        <taxon>Actinopterygii</taxon>
        <taxon>Neopterygii</taxon>
        <taxon>Teleostei</taxon>
        <taxon>Anguilliformes</taxon>
        <taxon>Anguillidae</taxon>
        <taxon>Anguilla</taxon>
    </lineage>
</organism>
<accession>A0A0E9SPJ6</accession>
<proteinExistence type="predicted"/>
<evidence type="ECO:0000313" key="1">
    <source>
        <dbReference type="EMBL" id="JAH43259.1"/>
    </source>
</evidence>
<sequence>MLGTDTKKQRYTRCSSFLIVPPAILIRLSLETKHLRLRCVCL</sequence>